<protein>
    <submittedName>
        <fullName evidence="1">Queuine tRNA-ribosyltransferase</fullName>
    </submittedName>
</protein>
<name>A0A518H995_9BACT</name>
<dbReference type="AlphaFoldDB" id="A0A518H995"/>
<dbReference type="KEGG" id="tpla:ElP_53590"/>
<dbReference type="Proteomes" id="UP000317835">
    <property type="component" value="Chromosome"/>
</dbReference>
<gene>
    <name evidence="1" type="ORF">ElP_53590</name>
</gene>
<dbReference type="GO" id="GO:0016740">
    <property type="term" value="F:transferase activity"/>
    <property type="evidence" value="ECO:0007669"/>
    <property type="project" value="UniProtKB-KW"/>
</dbReference>
<dbReference type="NCBIfam" id="NF041059">
    <property type="entry name" value="DpdA"/>
    <property type="match status" value="1"/>
</dbReference>
<dbReference type="GO" id="GO:0006400">
    <property type="term" value="P:tRNA modification"/>
    <property type="evidence" value="ECO:0007669"/>
    <property type="project" value="InterPro"/>
</dbReference>
<dbReference type="InterPro" id="IPR036511">
    <property type="entry name" value="TGT-like_sf"/>
</dbReference>
<dbReference type="RefSeq" id="WP_145275211.1">
    <property type="nucleotide sequence ID" value="NZ_CP036426.1"/>
</dbReference>
<dbReference type="SUPFAM" id="SSF51713">
    <property type="entry name" value="tRNA-guanine transglycosylase"/>
    <property type="match status" value="1"/>
</dbReference>
<evidence type="ECO:0000313" key="1">
    <source>
        <dbReference type="EMBL" id="QDV37420.1"/>
    </source>
</evidence>
<reference evidence="1 2" key="1">
    <citation type="submission" date="2019-02" db="EMBL/GenBank/DDBJ databases">
        <title>Deep-cultivation of Planctomycetes and their phenomic and genomic characterization uncovers novel biology.</title>
        <authorList>
            <person name="Wiegand S."/>
            <person name="Jogler M."/>
            <person name="Boedeker C."/>
            <person name="Pinto D."/>
            <person name="Vollmers J."/>
            <person name="Rivas-Marin E."/>
            <person name="Kohn T."/>
            <person name="Peeters S.H."/>
            <person name="Heuer A."/>
            <person name="Rast P."/>
            <person name="Oberbeckmann S."/>
            <person name="Bunk B."/>
            <person name="Jeske O."/>
            <person name="Meyerdierks A."/>
            <person name="Storesund J.E."/>
            <person name="Kallscheuer N."/>
            <person name="Luecker S."/>
            <person name="Lage O.M."/>
            <person name="Pohl T."/>
            <person name="Merkel B.J."/>
            <person name="Hornburger P."/>
            <person name="Mueller R.-W."/>
            <person name="Bruemmer F."/>
            <person name="Labrenz M."/>
            <person name="Spormann A.M."/>
            <person name="Op den Camp H."/>
            <person name="Overmann J."/>
            <person name="Amann R."/>
            <person name="Jetten M.S.M."/>
            <person name="Mascher T."/>
            <person name="Medema M.H."/>
            <person name="Devos D.P."/>
            <person name="Kaster A.-K."/>
            <person name="Ovreas L."/>
            <person name="Rohde M."/>
            <person name="Galperin M.Y."/>
            <person name="Jogler C."/>
        </authorList>
    </citation>
    <scope>NUCLEOTIDE SEQUENCE [LARGE SCALE GENOMIC DNA]</scope>
    <source>
        <strain evidence="1 2">ElP</strain>
    </source>
</reference>
<organism evidence="1 2">
    <name type="scientific">Tautonia plasticadhaerens</name>
    <dbReference type="NCBI Taxonomy" id="2527974"/>
    <lineage>
        <taxon>Bacteria</taxon>
        <taxon>Pseudomonadati</taxon>
        <taxon>Planctomycetota</taxon>
        <taxon>Planctomycetia</taxon>
        <taxon>Isosphaerales</taxon>
        <taxon>Isosphaeraceae</taxon>
        <taxon>Tautonia</taxon>
    </lineage>
</organism>
<dbReference type="InterPro" id="IPR053537">
    <property type="entry name" value="DNA-guanine_TGase"/>
</dbReference>
<sequence>MKFFFPDSQDLVDPSFDFLTEKRSETRIRQQHDEYPHEVFATPPYDGMLVSKGIVDGTGSDGGRYTIAQRQRLLRQGVRSFFRLEGRPIETMGDCGAFSYVKERRPPFSVQEVIDFYANCGFDYGLSVDHIILAFQPGLDETLSGLDVVPEEWRERQRITLELAEEFLRLHRDQRCRFVPVGIAQGWSPRSYAEAFGELQQMGYRYIALGGMVPLKTPEILSCLKAVDKVRRPETQIHLLGVTRIDHIPRFSRLGVVSFDSTSPLRQAFKDEKDNYYTLDRTYCAIRVPQVDGNPKLRRRIASGAVDQAEARRLEQACLGVLNGFDGGRCTADEALAAIQSYEGLHDERSNRAKAYREILSDQPWKRCPCEICRRIGIHVMLFRGAERNRRRGFHNLYVFHQRVQRESEGSPARGRRVGTV</sequence>
<proteinExistence type="predicted"/>
<dbReference type="OrthoDB" id="233198at2"/>
<keyword evidence="2" id="KW-1185">Reference proteome</keyword>
<keyword evidence="1" id="KW-0808">Transferase</keyword>
<evidence type="ECO:0000313" key="2">
    <source>
        <dbReference type="Proteomes" id="UP000317835"/>
    </source>
</evidence>
<accession>A0A518H995</accession>
<dbReference type="EMBL" id="CP036426">
    <property type="protein sequence ID" value="QDV37420.1"/>
    <property type="molecule type" value="Genomic_DNA"/>
</dbReference>
<dbReference type="Gene3D" id="3.20.20.105">
    <property type="entry name" value="Queuine tRNA-ribosyltransferase-like"/>
    <property type="match status" value="1"/>
</dbReference>